<gene>
    <name evidence="2" type="ORF">EC9_53610</name>
</gene>
<dbReference type="EMBL" id="CP036261">
    <property type="protein sequence ID" value="QDS91141.1"/>
    <property type="molecule type" value="Genomic_DNA"/>
</dbReference>
<proteinExistence type="predicted"/>
<dbReference type="Proteomes" id="UP000319557">
    <property type="component" value="Chromosome"/>
</dbReference>
<feature type="transmembrane region" description="Helical" evidence="1">
    <location>
        <begin position="100"/>
        <end position="124"/>
    </location>
</feature>
<keyword evidence="3" id="KW-1185">Reference proteome</keyword>
<sequence length="129" mass="14743">MQLAAISQRELTEPRKLINDAHILTVPSIMTDPILIRFGMATWFSFMLTNLSIAAMGIELRRRGVPIRWLSYSLNMRVRLEKVNEVTAAYWEFKRERGEFPLFACALLTAALGLLVIPFTALLYRLLAS</sequence>
<dbReference type="KEGG" id="ruv:EC9_53610"/>
<reference evidence="2 3" key="1">
    <citation type="submission" date="2019-02" db="EMBL/GenBank/DDBJ databases">
        <title>Deep-cultivation of Planctomycetes and their phenomic and genomic characterization uncovers novel biology.</title>
        <authorList>
            <person name="Wiegand S."/>
            <person name="Jogler M."/>
            <person name="Boedeker C."/>
            <person name="Pinto D."/>
            <person name="Vollmers J."/>
            <person name="Rivas-Marin E."/>
            <person name="Kohn T."/>
            <person name="Peeters S.H."/>
            <person name="Heuer A."/>
            <person name="Rast P."/>
            <person name="Oberbeckmann S."/>
            <person name="Bunk B."/>
            <person name="Jeske O."/>
            <person name="Meyerdierks A."/>
            <person name="Storesund J.E."/>
            <person name="Kallscheuer N."/>
            <person name="Luecker S."/>
            <person name="Lage O.M."/>
            <person name="Pohl T."/>
            <person name="Merkel B.J."/>
            <person name="Hornburger P."/>
            <person name="Mueller R.-W."/>
            <person name="Bruemmer F."/>
            <person name="Labrenz M."/>
            <person name="Spormann A.M."/>
            <person name="Op den Camp H."/>
            <person name="Overmann J."/>
            <person name="Amann R."/>
            <person name="Jetten M.S.M."/>
            <person name="Mascher T."/>
            <person name="Medema M.H."/>
            <person name="Devos D.P."/>
            <person name="Kaster A.-K."/>
            <person name="Ovreas L."/>
            <person name="Rohde M."/>
            <person name="Galperin M.Y."/>
            <person name="Jogler C."/>
        </authorList>
    </citation>
    <scope>NUCLEOTIDE SEQUENCE [LARGE SCALE GENOMIC DNA]</scope>
    <source>
        <strain evidence="2 3">EC9</strain>
    </source>
</reference>
<feature type="transmembrane region" description="Helical" evidence="1">
    <location>
        <begin position="34"/>
        <end position="58"/>
    </location>
</feature>
<accession>A0A517M8D0</accession>
<keyword evidence="1" id="KW-1133">Transmembrane helix</keyword>
<keyword evidence="1" id="KW-0472">Membrane</keyword>
<protein>
    <submittedName>
        <fullName evidence="2">Uncharacterized protein</fullName>
    </submittedName>
</protein>
<dbReference type="AlphaFoldDB" id="A0A517M8D0"/>
<keyword evidence="1" id="KW-0812">Transmembrane</keyword>
<name>A0A517M8D0_9BACT</name>
<evidence type="ECO:0000313" key="3">
    <source>
        <dbReference type="Proteomes" id="UP000319557"/>
    </source>
</evidence>
<evidence type="ECO:0000313" key="2">
    <source>
        <dbReference type="EMBL" id="QDS91141.1"/>
    </source>
</evidence>
<organism evidence="2 3">
    <name type="scientific">Rosistilla ulvae</name>
    <dbReference type="NCBI Taxonomy" id="1930277"/>
    <lineage>
        <taxon>Bacteria</taxon>
        <taxon>Pseudomonadati</taxon>
        <taxon>Planctomycetota</taxon>
        <taxon>Planctomycetia</taxon>
        <taxon>Pirellulales</taxon>
        <taxon>Pirellulaceae</taxon>
        <taxon>Rosistilla</taxon>
    </lineage>
</organism>
<evidence type="ECO:0000256" key="1">
    <source>
        <dbReference type="SAM" id="Phobius"/>
    </source>
</evidence>